<dbReference type="SUPFAM" id="SSF57903">
    <property type="entry name" value="FYVE/PHD zinc finger"/>
    <property type="match status" value="1"/>
</dbReference>
<sequence>MTEQHICIDCQKPVRKRQEALLCDGCNRWQHRICGTGISREEYRMAVAQETDVEWICFPCQLQAANPIVESTRLSHRSIEQALGGFDIPEIMQKSSIEEHAPQQYDGSDSSETTYQIITDGSQKGKEKLADSDGYTYTVKTQRANGNRTWTCSVRNKAMWCKATVLQKGTSFTRGTQAHIHPGQHGAKLATKISAEVKKTAAREIFTSAAEIVNKVMLEEGIQEATEPLEALQKPVNLARRANRHRQKMRPAEPQDLEFEIDESHIPSDFLRKDIRVDGKRHLMFASDKMIELLSKSKTWYIDGTFKAVDDPFSQLMSIHSFVRSGDNMKQVPLMFVLMSAKREKDFRKVLKAVKKLTTTQRVTEMVLDFERAVMNAIPSVFPHVTIRGCAFHWTQCIWRKIQEIGLAPAYRNDDGTHRLCRQLLALPYLPHEHIQPVFEKLEQKATTVKIQELVEYIRRQWIEESLWKPHTWSVFRQPVRTNNDVEGWHGALNRHARRGN</sequence>
<dbReference type="EMBL" id="MRZV01000923">
    <property type="protein sequence ID" value="PIK42585.1"/>
    <property type="molecule type" value="Genomic_DNA"/>
</dbReference>
<dbReference type="PROSITE" id="PS01359">
    <property type="entry name" value="ZF_PHD_1"/>
    <property type="match status" value="1"/>
</dbReference>
<evidence type="ECO:0000256" key="3">
    <source>
        <dbReference type="ARBA" id="ARBA00022833"/>
    </source>
</evidence>
<dbReference type="InterPro" id="IPR011011">
    <property type="entry name" value="Znf_FYVE_PHD"/>
</dbReference>
<keyword evidence="3" id="KW-0862">Zinc</keyword>
<dbReference type="InterPro" id="IPR007588">
    <property type="entry name" value="Znf_FLYWCH"/>
</dbReference>
<evidence type="ECO:0000313" key="6">
    <source>
        <dbReference type="EMBL" id="PIK42585.1"/>
    </source>
</evidence>
<name>A0A2G8K3P7_STIJA</name>
<proteinExistence type="predicted"/>
<evidence type="ECO:0000313" key="7">
    <source>
        <dbReference type="Proteomes" id="UP000230750"/>
    </source>
</evidence>
<keyword evidence="7" id="KW-1185">Reference proteome</keyword>
<organism evidence="6 7">
    <name type="scientific">Stichopus japonicus</name>
    <name type="common">Sea cucumber</name>
    <dbReference type="NCBI Taxonomy" id="307972"/>
    <lineage>
        <taxon>Eukaryota</taxon>
        <taxon>Metazoa</taxon>
        <taxon>Echinodermata</taxon>
        <taxon>Eleutherozoa</taxon>
        <taxon>Echinozoa</taxon>
        <taxon>Holothuroidea</taxon>
        <taxon>Aspidochirotacea</taxon>
        <taxon>Aspidochirotida</taxon>
        <taxon>Stichopodidae</taxon>
        <taxon>Apostichopus</taxon>
    </lineage>
</organism>
<evidence type="ECO:0000256" key="2">
    <source>
        <dbReference type="ARBA" id="ARBA00022771"/>
    </source>
</evidence>
<evidence type="ECO:0000259" key="5">
    <source>
        <dbReference type="PROSITE" id="PS50016"/>
    </source>
</evidence>
<gene>
    <name evidence="6" type="ORF">BSL78_20573</name>
</gene>
<dbReference type="Gene3D" id="2.20.25.240">
    <property type="match status" value="1"/>
</dbReference>
<comment type="caution">
    <text evidence="6">The sequence shown here is derived from an EMBL/GenBank/DDBJ whole genome shotgun (WGS) entry which is preliminary data.</text>
</comment>
<evidence type="ECO:0000256" key="4">
    <source>
        <dbReference type="PROSITE-ProRule" id="PRU00146"/>
    </source>
</evidence>
<dbReference type="GO" id="GO:0008270">
    <property type="term" value="F:zinc ion binding"/>
    <property type="evidence" value="ECO:0007669"/>
    <property type="project" value="UniProtKB-KW"/>
</dbReference>
<dbReference type="PANTHER" id="PTHR20956:SF12">
    <property type="entry name" value="FLYWCH-TYPE DOMAIN-CONTAINING PROTEIN"/>
    <property type="match status" value="1"/>
</dbReference>
<dbReference type="Proteomes" id="UP000230750">
    <property type="component" value="Unassembled WGS sequence"/>
</dbReference>
<dbReference type="OrthoDB" id="10067360at2759"/>
<dbReference type="InterPro" id="IPR019786">
    <property type="entry name" value="Zinc_finger_PHD-type_CS"/>
</dbReference>
<protein>
    <recommendedName>
        <fullName evidence="5">PHD-type domain-containing protein</fullName>
    </recommendedName>
</protein>
<dbReference type="STRING" id="307972.A0A2G8K3P7"/>
<dbReference type="Gene3D" id="3.30.40.10">
    <property type="entry name" value="Zinc/RING finger domain, C3HC4 (zinc finger)"/>
    <property type="match status" value="1"/>
</dbReference>
<accession>A0A2G8K3P7</accession>
<dbReference type="InterPro" id="IPR013083">
    <property type="entry name" value="Znf_RING/FYVE/PHD"/>
</dbReference>
<keyword evidence="1" id="KW-0479">Metal-binding</keyword>
<keyword evidence="2 4" id="KW-0863">Zinc-finger</keyword>
<dbReference type="InterPro" id="IPR001965">
    <property type="entry name" value="Znf_PHD"/>
</dbReference>
<evidence type="ECO:0000256" key="1">
    <source>
        <dbReference type="ARBA" id="ARBA00022723"/>
    </source>
</evidence>
<dbReference type="Pfam" id="PF04500">
    <property type="entry name" value="FLYWCH"/>
    <property type="match status" value="1"/>
</dbReference>
<dbReference type="SMART" id="SM00249">
    <property type="entry name" value="PHD"/>
    <property type="match status" value="1"/>
</dbReference>
<dbReference type="InterPro" id="IPR019787">
    <property type="entry name" value="Znf_PHD-finger"/>
</dbReference>
<feature type="domain" description="PHD-type" evidence="5">
    <location>
        <begin position="4"/>
        <end position="63"/>
    </location>
</feature>
<dbReference type="PROSITE" id="PS50016">
    <property type="entry name" value="ZF_PHD_2"/>
    <property type="match status" value="1"/>
</dbReference>
<dbReference type="PANTHER" id="PTHR20956">
    <property type="entry name" value="HEH2P"/>
    <property type="match status" value="1"/>
</dbReference>
<reference evidence="6 7" key="1">
    <citation type="journal article" date="2017" name="PLoS Biol.">
        <title>The sea cucumber genome provides insights into morphological evolution and visceral regeneration.</title>
        <authorList>
            <person name="Zhang X."/>
            <person name="Sun L."/>
            <person name="Yuan J."/>
            <person name="Sun Y."/>
            <person name="Gao Y."/>
            <person name="Zhang L."/>
            <person name="Li S."/>
            <person name="Dai H."/>
            <person name="Hamel J.F."/>
            <person name="Liu C."/>
            <person name="Yu Y."/>
            <person name="Liu S."/>
            <person name="Lin W."/>
            <person name="Guo K."/>
            <person name="Jin S."/>
            <person name="Xu P."/>
            <person name="Storey K.B."/>
            <person name="Huan P."/>
            <person name="Zhang T."/>
            <person name="Zhou Y."/>
            <person name="Zhang J."/>
            <person name="Lin C."/>
            <person name="Li X."/>
            <person name="Xing L."/>
            <person name="Huo D."/>
            <person name="Sun M."/>
            <person name="Wang L."/>
            <person name="Mercier A."/>
            <person name="Li F."/>
            <person name="Yang H."/>
            <person name="Xiang J."/>
        </authorList>
    </citation>
    <scope>NUCLEOTIDE SEQUENCE [LARGE SCALE GENOMIC DNA]</scope>
    <source>
        <strain evidence="6">Shaxun</strain>
        <tissue evidence="6">Muscle</tissue>
    </source>
</reference>
<dbReference type="InterPro" id="IPR018289">
    <property type="entry name" value="MULE_transposase_dom"/>
</dbReference>
<dbReference type="Pfam" id="PF10551">
    <property type="entry name" value="MULE"/>
    <property type="match status" value="1"/>
</dbReference>
<dbReference type="AlphaFoldDB" id="A0A2G8K3P7"/>